<evidence type="ECO:0000256" key="1">
    <source>
        <dbReference type="SAM" id="MobiDB-lite"/>
    </source>
</evidence>
<reference evidence="3" key="1">
    <citation type="submission" date="2017-01" db="EMBL/GenBank/DDBJ databases">
        <authorList>
            <person name="Wang Y."/>
            <person name="White M."/>
            <person name="Kvist S."/>
            <person name="Moncalvo J.-M."/>
        </authorList>
    </citation>
    <scope>NUCLEOTIDE SEQUENCE [LARGE SCALE GENOMIC DNA]</scope>
    <source>
        <strain evidence="3">COL-18-3</strain>
    </source>
</reference>
<evidence type="ECO:0000313" key="2">
    <source>
        <dbReference type="EMBL" id="OMH84337.1"/>
    </source>
</evidence>
<gene>
    <name evidence="2" type="ORF">AX774_g2137</name>
</gene>
<keyword evidence="3" id="KW-1185">Reference proteome</keyword>
<feature type="compositionally biased region" description="Polar residues" evidence="1">
    <location>
        <begin position="542"/>
        <end position="558"/>
    </location>
</feature>
<feature type="region of interest" description="Disordered" evidence="1">
    <location>
        <begin position="425"/>
        <end position="559"/>
    </location>
</feature>
<protein>
    <submittedName>
        <fullName evidence="2">Uncharacterized protein</fullName>
    </submittedName>
</protein>
<organism evidence="2 3">
    <name type="scientific">Zancudomyces culisetae</name>
    <name type="common">Gut fungus</name>
    <name type="synonym">Smittium culisetae</name>
    <dbReference type="NCBI Taxonomy" id="1213189"/>
    <lineage>
        <taxon>Eukaryota</taxon>
        <taxon>Fungi</taxon>
        <taxon>Fungi incertae sedis</taxon>
        <taxon>Zoopagomycota</taxon>
        <taxon>Kickxellomycotina</taxon>
        <taxon>Harpellomycetes</taxon>
        <taxon>Harpellales</taxon>
        <taxon>Legeriomycetaceae</taxon>
        <taxon>Zancudomyces</taxon>
    </lineage>
</organism>
<dbReference type="Proteomes" id="UP000188320">
    <property type="component" value="Unassembled WGS sequence"/>
</dbReference>
<feature type="compositionally biased region" description="Polar residues" evidence="1">
    <location>
        <begin position="448"/>
        <end position="460"/>
    </location>
</feature>
<feature type="region of interest" description="Disordered" evidence="1">
    <location>
        <begin position="190"/>
        <end position="209"/>
    </location>
</feature>
<feature type="compositionally biased region" description="Basic residues" evidence="1">
    <location>
        <begin position="364"/>
        <end position="379"/>
    </location>
</feature>
<sequence length="584" mass="64467">MIYRIAVVCEKPHLFYTKDLFKSFYELLANFKAIQSIKSNDPTWFEAINAIHDDVVYIFRTYFRLSSNLRAPRDNPPPNYTQHSMTTDNEQYSAASEKHNLSAVGSIDSSLHYHDSTAMETATEAASNMTSTVKRRNKTYSEDDLFFDKTHSVRVQAYISSTAAGKNPDRYPALNKSELSYADLSSDSDNRLGIDTDSDASSAGAGSNGVGAEGSKYNISGFKSWNSKVTESVNSLIVNNKRFVVEWLITQFQRFVEFKKARTLNDSNASDGNDDQGMDDTDYLLQLDSSILQQCTSDSDLINLFELFRVNKSLTLANCYVISGLETIQDFSEHIELLDSVLHPITALPVSVGSKNKCDANRSSKPRSKKLSKKRHKKSRKDEGVDVAAMQSILSSDRFDSSIFTSAPNSTLQITNNPVVSFNLTSNANSNSNTNSSTNSNGKVTSTRSGIDSIKNTFIDSDSDVDPDAIFSGSNKRSAHSSRSKLLQPYLDSDSSPPPSPANTSGQQGTDETDDIGTSVSNKPRTRSSARSRDAHTDDKVNSTATGQRVGGSSSTQDFKQRALLLRRKLIKKKRVLVRKSKID</sequence>
<accession>A0A1R1PTR0</accession>
<evidence type="ECO:0000313" key="3">
    <source>
        <dbReference type="Proteomes" id="UP000188320"/>
    </source>
</evidence>
<feature type="compositionally biased region" description="Low complexity" evidence="1">
    <location>
        <begin position="425"/>
        <end position="447"/>
    </location>
</feature>
<feature type="compositionally biased region" description="Basic and acidic residues" evidence="1">
    <location>
        <begin position="531"/>
        <end position="541"/>
    </location>
</feature>
<comment type="caution">
    <text evidence="2">The sequence shown here is derived from an EMBL/GenBank/DDBJ whole genome shotgun (WGS) entry which is preliminary data.</text>
</comment>
<dbReference type="OrthoDB" id="310853at2759"/>
<feature type="compositionally biased region" description="Polar residues" evidence="1">
    <location>
        <begin position="502"/>
        <end position="523"/>
    </location>
</feature>
<name>A0A1R1PTR0_ZANCU</name>
<feature type="region of interest" description="Disordered" evidence="1">
    <location>
        <begin position="354"/>
        <end position="385"/>
    </location>
</feature>
<dbReference type="EMBL" id="LSSK01000210">
    <property type="protein sequence ID" value="OMH84337.1"/>
    <property type="molecule type" value="Genomic_DNA"/>
</dbReference>
<dbReference type="AlphaFoldDB" id="A0A1R1PTR0"/>
<proteinExistence type="predicted"/>